<reference evidence="7" key="3">
    <citation type="submission" date="2025-09" db="UniProtKB">
        <authorList>
            <consortium name="Ensembl"/>
        </authorList>
    </citation>
    <scope>IDENTIFICATION</scope>
</reference>
<keyword evidence="3" id="KW-0342">GTP-binding</keyword>
<accession>A0A8C4PPZ5</accession>
<dbReference type="AlphaFoldDB" id="A0A8C4PPZ5"/>
<protein>
    <submittedName>
        <fullName evidence="7">G protein nucleolar 3</fullName>
    </submittedName>
</protein>
<dbReference type="GeneTree" id="ENSGT00940000158320"/>
<evidence type="ECO:0000313" key="8">
    <source>
        <dbReference type="Proteomes" id="UP000694387"/>
    </source>
</evidence>
<name>A0A8C4PPZ5_EQUAS</name>
<evidence type="ECO:0000256" key="3">
    <source>
        <dbReference type="ARBA" id="ARBA00023134"/>
    </source>
</evidence>
<dbReference type="Proteomes" id="UP000694387">
    <property type="component" value="Chromosome 21"/>
</dbReference>
<evidence type="ECO:0000256" key="2">
    <source>
        <dbReference type="ARBA" id="ARBA00022741"/>
    </source>
</evidence>
<feature type="domain" description="Guanine nucleotide-binding protein-like 3 N-terminal" evidence="6">
    <location>
        <begin position="15"/>
        <end position="88"/>
    </location>
</feature>
<dbReference type="InterPro" id="IPR014813">
    <property type="entry name" value="Gnl3_N_dom"/>
</dbReference>
<dbReference type="InterPro" id="IPR050755">
    <property type="entry name" value="TRAFAC_YlqF/YawG_RiboMat"/>
</dbReference>
<reference evidence="7" key="2">
    <citation type="submission" date="2025-08" db="UniProtKB">
        <authorList>
            <consortium name="Ensembl"/>
        </authorList>
    </citation>
    <scope>IDENTIFICATION</scope>
</reference>
<dbReference type="GO" id="GO:0005730">
    <property type="term" value="C:nucleolus"/>
    <property type="evidence" value="ECO:0007669"/>
    <property type="project" value="UniProtKB-SubCell"/>
</dbReference>
<sequence length="147" mass="17845">MKRPKLKKASKRMTCHKRYKIQKKIREHHRKLRKEAKKRGHKKPRKDPGVPNSAPFKEALLREAELRKQRLEELKQQQKLDRQKEQEKKRKLETDPGVKTSNLEPVKEEYGQCKTKNKAKSGKQHPKKLYCQELKKIWYQRRIWRTG</sequence>
<feature type="compositionally biased region" description="Basic residues" evidence="5">
    <location>
        <begin position="1"/>
        <end position="45"/>
    </location>
</feature>
<dbReference type="PANTHER" id="PTHR11089:SF11">
    <property type="entry name" value="GUANINE NUCLEOTIDE-BINDING PROTEIN-LIKE 3"/>
    <property type="match status" value="1"/>
</dbReference>
<gene>
    <name evidence="7" type="primary">GNL3</name>
</gene>
<evidence type="ECO:0000256" key="4">
    <source>
        <dbReference type="ARBA" id="ARBA00023242"/>
    </source>
</evidence>
<evidence type="ECO:0000259" key="6">
    <source>
        <dbReference type="Pfam" id="PF08701"/>
    </source>
</evidence>
<keyword evidence="2" id="KW-0547">Nucleotide-binding</keyword>
<keyword evidence="4" id="KW-0539">Nucleus</keyword>
<reference evidence="7 8" key="1">
    <citation type="journal article" date="2020" name="Nat. Commun.">
        <title>Donkey genomes provide new insights into domestication and selection for coat color.</title>
        <authorList>
            <person name="Wang"/>
            <person name="C."/>
            <person name="Li"/>
            <person name="H."/>
            <person name="Guo"/>
            <person name="Y."/>
            <person name="Huang"/>
            <person name="J."/>
            <person name="Sun"/>
            <person name="Y."/>
            <person name="Min"/>
            <person name="J."/>
            <person name="Wang"/>
            <person name="J."/>
            <person name="Fang"/>
            <person name="X."/>
            <person name="Zhao"/>
            <person name="Z."/>
            <person name="Wang"/>
            <person name="S."/>
            <person name="Zhang"/>
            <person name="Y."/>
            <person name="Liu"/>
            <person name="Q."/>
            <person name="Jiang"/>
            <person name="Q."/>
            <person name="Wang"/>
            <person name="X."/>
            <person name="Guo"/>
            <person name="Y."/>
            <person name="Yang"/>
            <person name="C."/>
            <person name="Wang"/>
            <person name="Y."/>
            <person name="Tian"/>
            <person name="F."/>
            <person name="Zhuang"/>
            <person name="G."/>
            <person name="Fan"/>
            <person name="Y."/>
            <person name="Gao"/>
            <person name="Q."/>
            <person name="Li"/>
            <person name="Y."/>
            <person name="Ju"/>
            <person name="Z."/>
            <person name="Li"/>
            <person name="J."/>
            <person name="Li"/>
            <person name="R."/>
            <person name="Hou"/>
            <person name="M."/>
            <person name="Yang"/>
            <person name="G."/>
            <person name="Liu"/>
            <person name="G."/>
            <person name="Liu"/>
            <person name="W."/>
            <person name="Guo"/>
            <person name="J."/>
            <person name="Pan"/>
            <person name="S."/>
            <person name="Fan"/>
            <person name="G."/>
            <person name="Zhang"/>
            <person name="W."/>
            <person name="Zhang"/>
            <person name="R."/>
            <person name="Yu"/>
            <person name="J."/>
            <person name="Zhang"/>
            <person name="X."/>
            <person name="Yin"/>
            <person name="Q."/>
            <person name="Ji"/>
            <person name="C."/>
            <person name="Jin"/>
            <person name="Y."/>
            <person name="Yue"/>
            <person name="G."/>
            <person name="Liu"/>
            <person name="M."/>
            <person name="Xu"/>
            <person name="J."/>
            <person name="Liu"/>
            <person name="S."/>
            <person name="Jordana"/>
            <person name="J."/>
            <person name="Noce"/>
            <person name="A."/>
            <person name="Amills"/>
            <person name="M."/>
            <person name="Wu"/>
            <person name="D.D."/>
            <person name="Li"/>
            <person name="S."/>
            <person name="Zhou"/>
            <person name="X. and Zhong"/>
            <person name="J."/>
        </authorList>
    </citation>
    <scope>NUCLEOTIDE SEQUENCE [LARGE SCALE GENOMIC DNA]</scope>
</reference>
<dbReference type="Pfam" id="PF08701">
    <property type="entry name" value="GN3L_Grn1"/>
    <property type="match status" value="1"/>
</dbReference>
<keyword evidence="8" id="KW-1185">Reference proteome</keyword>
<dbReference type="PANTHER" id="PTHR11089">
    <property type="entry name" value="GTP-BINDING PROTEIN-RELATED"/>
    <property type="match status" value="1"/>
</dbReference>
<evidence type="ECO:0000256" key="5">
    <source>
        <dbReference type="SAM" id="MobiDB-lite"/>
    </source>
</evidence>
<dbReference type="GO" id="GO:0005525">
    <property type="term" value="F:GTP binding"/>
    <property type="evidence" value="ECO:0007669"/>
    <property type="project" value="UniProtKB-KW"/>
</dbReference>
<feature type="region of interest" description="Disordered" evidence="5">
    <location>
        <begin position="1"/>
        <end position="56"/>
    </location>
</feature>
<organism evidence="7 8">
    <name type="scientific">Equus asinus</name>
    <name type="common">Donkey</name>
    <name type="synonym">Equus africanus asinus</name>
    <dbReference type="NCBI Taxonomy" id="9793"/>
    <lineage>
        <taxon>Eukaryota</taxon>
        <taxon>Metazoa</taxon>
        <taxon>Chordata</taxon>
        <taxon>Craniata</taxon>
        <taxon>Vertebrata</taxon>
        <taxon>Euteleostomi</taxon>
        <taxon>Mammalia</taxon>
        <taxon>Eutheria</taxon>
        <taxon>Laurasiatheria</taxon>
        <taxon>Perissodactyla</taxon>
        <taxon>Equidae</taxon>
        <taxon>Equus</taxon>
    </lineage>
</organism>
<feature type="compositionally biased region" description="Basic and acidic residues" evidence="5">
    <location>
        <begin position="72"/>
        <end position="96"/>
    </location>
</feature>
<proteinExistence type="predicted"/>
<feature type="compositionally biased region" description="Basic residues" evidence="5">
    <location>
        <begin position="115"/>
        <end position="125"/>
    </location>
</feature>
<evidence type="ECO:0000313" key="7">
    <source>
        <dbReference type="Ensembl" id="ENSEASP00005021394.2"/>
    </source>
</evidence>
<evidence type="ECO:0000256" key="1">
    <source>
        <dbReference type="ARBA" id="ARBA00004604"/>
    </source>
</evidence>
<comment type="subcellular location">
    <subcellularLocation>
        <location evidence="1">Nucleus</location>
        <location evidence="1">Nucleolus</location>
    </subcellularLocation>
</comment>
<feature type="region of interest" description="Disordered" evidence="5">
    <location>
        <begin position="72"/>
        <end position="125"/>
    </location>
</feature>
<dbReference type="Ensembl" id="ENSEAST00005023222.2">
    <property type="protein sequence ID" value="ENSEASP00005021394.2"/>
    <property type="gene ID" value="ENSEASG00005014636.2"/>
</dbReference>